<feature type="region of interest" description="Disordered" evidence="2">
    <location>
        <begin position="180"/>
        <end position="218"/>
    </location>
</feature>
<feature type="non-terminal residue" evidence="4">
    <location>
        <position position="218"/>
    </location>
</feature>
<dbReference type="Proteomes" id="UP000194236">
    <property type="component" value="Unassembled WGS sequence"/>
</dbReference>
<dbReference type="GO" id="GO:0006357">
    <property type="term" value="P:regulation of transcription by RNA polymerase II"/>
    <property type="evidence" value="ECO:0007669"/>
    <property type="project" value="TreeGrafter"/>
</dbReference>
<protein>
    <recommendedName>
        <fullName evidence="3">C2H2-type domain-containing protein</fullName>
    </recommendedName>
</protein>
<evidence type="ECO:0000313" key="4">
    <source>
        <dbReference type="EMBL" id="OTF77069.1"/>
    </source>
</evidence>
<feature type="domain" description="C2H2-type" evidence="3">
    <location>
        <begin position="27"/>
        <end position="57"/>
    </location>
</feature>
<feature type="compositionally biased region" description="Polar residues" evidence="2">
    <location>
        <begin position="1"/>
        <end position="23"/>
    </location>
</feature>
<feature type="region of interest" description="Disordered" evidence="2">
    <location>
        <begin position="55"/>
        <end position="121"/>
    </location>
</feature>
<accession>A0A1Y3B8A2</accession>
<dbReference type="GO" id="GO:0005634">
    <property type="term" value="C:nucleus"/>
    <property type="evidence" value="ECO:0007669"/>
    <property type="project" value="TreeGrafter"/>
</dbReference>
<dbReference type="PROSITE" id="PS00028">
    <property type="entry name" value="ZINC_FINGER_C2H2_1"/>
    <property type="match status" value="1"/>
</dbReference>
<feature type="compositionally biased region" description="Polar residues" evidence="2">
    <location>
        <begin position="106"/>
        <end position="117"/>
    </location>
</feature>
<keyword evidence="1" id="KW-0863">Zinc-finger</keyword>
<organism evidence="4 5">
    <name type="scientific">Euroglyphus maynei</name>
    <name type="common">Mayne's house dust mite</name>
    <dbReference type="NCBI Taxonomy" id="6958"/>
    <lineage>
        <taxon>Eukaryota</taxon>
        <taxon>Metazoa</taxon>
        <taxon>Ecdysozoa</taxon>
        <taxon>Arthropoda</taxon>
        <taxon>Chelicerata</taxon>
        <taxon>Arachnida</taxon>
        <taxon>Acari</taxon>
        <taxon>Acariformes</taxon>
        <taxon>Sarcoptiformes</taxon>
        <taxon>Astigmata</taxon>
        <taxon>Psoroptidia</taxon>
        <taxon>Analgoidea</taxon>
        <taxon>Pyroglyphidae</taxon>
        <taxon>Pyroglyphinae</taxon>
        <taxon>Euroglyphus</taxon>
    </lineage>
</organism>
<name>A0A1Y3B8A2_EURMA</name>
<dbReference type="PANTHER" id="PTHR21564:SF5">
    <property type="entry name" value="SCRIBBLER, ISOFORM J"/>
    <property type="match status" value="1"/>
</dbReference>
<reference evidence="4 5" key="1">
    <citation type="submission" date="2017-03" db="EMBL/GenBank/DDBJ databases">
        <title>Genome Survey of Euroglyphus maynei.</title>
        <authorList>
            <person name="Arlian L.G."/>
            <person name="Morgan M.S."/>
            <person name="Rider S.D."/>
        </authorList>
    </citation>
    <scope>NUCLEOTIDE SEQUENCE [LARGE SCALE GENOMIC DNA]</scope>
    <source>
        <strain evidence="4">Arlian Lab</strain>
        <tissue evidence="4">Whole body</tissue>
    </source>
</reference>
<sequence length="218" mass="23320">MSGNGKRNKFSNNNCDPSGQPNSPALIECPEPNCSKKYRHINGLKYHQSHAHFGSTFNVSDTQEFSESQANNPTTSNTGETTPIKGGDVSDSDNNESDSPIKKPDSQQNDTIINDQSSELKKKNVDSIIFDDCNKSSQSTSLFQHKIVTDDSTNIDQSDVTSDSDLVVVVGNNCEMMADDKPVASPAFSDISDDNSNNNDSGSGGAVACSSDSKTAPK</sequence>
<dbReference type="PROSITE" id="PS50157">
    <property type="entry name" value="ZINC_FINGER_C2H2_2"/>
    <property type="match status" value="1"/>
</dbReference>
<feature type="compositionally biased region" description="Polar residues" evidence="2">
    <location>
        <begin position="55"/>
        <end position="81"/>
    </location>
</feature>
<dbReference type="GO" id="GO:0008270">
    <property type="term" value="F:zinc ion binding"/>
    <property type="evidence" value="ECO:0007669"/>
    <property type="project" value="UniProtKB-KW"/>
</dbReference>
<evidence type="ECO:0000259" key="3">
    <source>
        <dbReference type="PROSITE" id="PS50157"/>
    </source>
</evidence>
<keyword evidence="1" id="KW-0862">Zinc</keyword>
<dbReference type="AlphaFoldDB" id="A0A1Y3B8A2"/>
<dbReference type="OrthoDB" id="3269380at2759"/>
<dbReference type="PANTHER" id="PTHR21564">
    <property type="entry name" value="BRAKELESS PROTEIN"/>
    <property type="match status" value="1"/>
</dbReference>
<feature type="region of interest" description="Disordered" evidence="2">
    <location>
        <begin position="1"/>
        <end position="34"/>
    </location>
</feature>
<evidence type="ECO:0000256" key="1">
    <source>
        <dbReference type="PROSITE-ProRule" id="PRU00042"/>
    </source>
</evidence>
<comment type="caution">
    <text evidence="4">The sequence shown here is derived from an EMBL/GenBank/DDBJ whole genome shotgun (WGS) entry which is preliminary data.</text>
</comment>
<dbReference type="InterPro" id="IPR013087">
    <property type="entry name" value="Znf_C2H2_type"/>
</dbReference>
<dbReference type="InterPro" id="IPR040010">
    <property type="entry name" value="ZN608/ZN609"/>
</dbReference>
<proteinExistence type="predicted"/>
<evidence type="ECO:0000313" key="5">
    <source>
        <dbReference type="Proteomes" id="UP000194236"/>
    </source>
</evidence>
<dbReference type="EMBL" id="MUJZ01034472">
    <property type="protein sequence ID" value="OTF77069.1"/>
    <property type="molecule type" value="Genomic_DNA"/>
</dbReference>
<evidence type="ECO:0000256" key="2">
    <source>
        <dbReference type="SAM" id="MobiDB-lite"/>
    </source>
</evidence>
<gene>
    <name evidence="4" type="ORF">BLA29_010415</name>
</gene>
<keyword evidence="5" id="KW-1185">Reference proteome</keyword>
<keyword evidence="1" id="KW-0479">Metal-binding</keyword>